<proteinExistence type="predicted"/>
<evidence type="ECO:0000313" key="3">
    <source>
        <dbReference type="Proteomes" id="UP001139887"/>
    </source>
</evidence>
<feature type="compositionally biased region" description="Polar residues" evidence="1">
    <location>
        <begin position="393"/>
        <end position="423"/>
    </location>
</feature>
<feature type="compositionally biased region" description="Polar residues" evidence="1">
    <location>
        <begin position="190"/>
        <end position="225"/>
    </location>
</feature>
<dbReference type="OrthoDB" id="5560192at2759"/>
<feature type="region of interest" description="Disordered" evidence="1">
    <location>
        <begin position="135"/>
        <end position="177"/>
    </location>
</feature>
<feature type="region of interest" description="Disordered" evidence="1">
    <location>
        <begin position="240"/>
        <end position="288"/>
    </location>
</feature>
<name>A0A9W8I7T6_9FUNG</name>
<protein>
    <submittedName>
        <fullName evidence="2">Uncharacterized protein</fullName>
    </submittedName>
</protein>
<dbReference type="EMBL" id="JANBUW010000040">
    <property type="protein sequence ID" value="KAJ2850229.1"/>
    <property type="molecule type" value="Genomic_DNA"/>
</dbReference>
<feature type="region of interest" description="Disordered" evidence="1">
    <location>
        <begin position="37"/>
        <end position="97"/>
    </location>
</feature>
<feature type="compositionally biased region" description="Basic and acidic residues" evidence="1">
    <location>
        <begin position="464"/>
        <end position="475"/>
    </location>
</feature>
<dbReference type="AlphaFoldDB" id="A0A9W8I7T6"/>
<dbReference type="Proteomes" id="UP001139887">
    <property type="component" value="Unassembled WGS sequence"/>
</dbReference>
<comment type="caution">
    <text evidence="2">The sequence shown here is derived from an EMBL/GenBank/DDBJ whole genome shotgun (WGS) entry which is preliminary data.</text>
</comment>
<sequence>MNNGYASGAETPLSASFQDTAFMSFIHEADKRNNAESPLADLRKGSRKHQLQQPTRIGEPYTSQLAGEGNVTSSKGHTHEVGTSAAINGNDDDDWSELDNLELDSQTMKQLIETEEEFYATQQFVSNTDLQLSQDFADPPHAASSKAHLSKRSTSAGGPYDAHNARAVPSPAAQSVPVTPTAAHLAYISDSESAQSSRGASGSNVPQNRNLQPRQPLNRYSSASGVESMAHKTNLYSRLAAHIPPRPPVPRNDRKRPHSGSSEIRFDLGTSMLSSPSTERQASVPQSSRLTDVAVAQRLETMSEEIRRLKEENLRAQAESESLRAQLYTREGEVKIVRENLARTEIENTHLQERLANQISSATAAQRQAEANLTAEIERLRTELLFKQHEAKTGQTPVRSSSNTPRTGNVRSQSSGRNLSTGPNVYPEIDEFMPTPRRTLTKASQSLSPDSIPKQTLPQQQQQLKRDQGVSTREHSYPEAISPLLEILTNIAKLPNTVFSGLVQLASQLPKAVRSPELIQDFHELACTIVHQISSASSYEQLEAVLRLLLQTIDRLPETRDLWLLNQNGTNRLGQLSAVACQALQVDVKAAAQLQRRSQKSLCCGRAIAANTRLLVRLIGLQPAAALDSETWNSFDPDVFTRHLVPSITLCGLSGILELLTTLVQASPFVWRQLRDMPKKFEDLMLAFIKRLRLAFAQDEPQMLDSQHKLLVLIASAIVTHEEDSSALINSSRRFTRALIQWFIDEHLALTSNRNVVDDKRVAVLCEHMRCLNVILSEVDDVVALLDGDTSPMYYAFVAAATRITFGESSLARSEAIGELAADLLAYAVTEEQALTIQSLAEF</sequence>
<feature type="region of interest" description="Disordered" evidence="1">
    <location>
        <begin position="190"/>
        <end position="228"/>
    </location>
</feature>
<evidence type="ECO:0000313" key="2">
    <source>
        <dbReference type="EMBL" id="KAJ2850229.1"/>
    </source>
</evidence>
<accession>A0A9W8I7T6</accession>
<organism evidence="2 3">
    <name type="scientific">Coemansia brasiliensis</name>
    <dbReference type="NCBI Taxonomy" id="2650707"/>
    <lineage>
        <taxon>Eukaryota</taxon>
        <taxon>Fungi</taxon>
        <taxon>Fungi incertae sedis</taxon>
        <taxon>Zoopagomycota</taxon>
        <taxon>Kickxellomycotina</taxon>
        <taxon>Kickxellomycetes</taxon>
        <taxon>Kickxellales</taxon>
        <taxon>Kickxellaceae</taxon>
        <taxon>Coemansia</taxon>
    </lineage>
</organism>
<gene>
    <name evidence="2" type="ORF">IWW36_002079</name>
</gene>
<feature type="compositionally biased region" description="Polar residues" evidence="1">
    <location>
        <begin position="271"/>
        <end position="288"/>
    </location>
</feature>
<feature type="compositionally biased region" description="Polar residues" evidence="1">
    <location>
        <begin position="51"/>
        <end position="75"/>
    </location>
</feature>
<evidence type="ECO:0000256" key="1">
    <source>
        <dbReference type="SAM" id="MobiDB-lite"/>
    </source>
</evidence>
<reference evidence="2" key="1">
    <citation type="submission" date="2022-07" db="EMBL/GenBank/DDBJ databases">
        <title>Phylogenomic reconstructions and comparative analyses of Kickxellomycotina fungi.</title>
        <authorList>
            <person name="Reynolds N.K."/>
            <person name="Stajich J.E."/>
            <person name="Barry K."/>
            <person name="Grigoriev I.V."/>
            <person name="Crous P."/>
            <person name="Smith M.E."/>
        </authorList>
    </citation>
    <scope>NUCLEOTIDE SEQUENCE</scope>
    <source>
        <strain evidence="2">NRRL 1566</strain>
    </source>
</reference>
<keyword evidence="3" id="KW-1185">Reference proteome</keyword>
<feature type="compositionally biased region" description="Low complexity" evidence="1">
    <location>
        <begin position="453"/>
        <end position="463"/>
    </location>
</feature>
<feature type="region of interest" description="Disordered" evidence="1">
    <location>
        <begin position="388"/>
        <end position="475"/>
    </location>
</feature>